<sequence>MQNSTDVDLILDSRSSSVSSMSMLDNTADDTLTPESVTGEMLSESTKQLRAELRAKNNILTNTCAQIASIKVQQVTTHMPIEVVADHIELKEAQKQSVASVAESQDESLYQFTEDEKYLSSIRENEGIRLQLEAISQSVESKDQELVGLIREKERRRTNEEQQVRNARESRKKCTRCREYVAQIVHLRKECERLQSQLDANWSTIHLWENAIEQEKEKNKNALRDLEDK</sequence>
<name>A0A6S7JUL6_PARCT</name>
<feature type="non-terminal residue" evidence="1">
    <location>
        <position position="1"/>
    </location>
</feature>
<evidence type="ECO:0000313" key="1">
    <source>
        <dbReference type="EMBL" id="CAB4032930.1"/>
    </source>
</evidence>
<comment type="caution">
    <text evidence="1">The sequence shown here is derived from an EMBL/GenBank/DDBJ whole genome shotgun (WGS) entry which is preliminary data.</text>
</comment>
<gene>
    <name evidence="1" type="ORF">PACLA_8A052546</name>
</gene>
<evidence type="ECO:0000313" key="2">
    <source>
        <dbReference type="Proteomes" id="UP001152795"/>
    </source>
</evidence>
<dbReference type="AlphaFoldDB" id="A0A6S7JUL6"/>
<dbReference type="EMBL" id="CACRXK020018820">
    <property type="protein sequence ID" value="CAB4032930.1"/>
    <property type="molecule type" value="Genomic_DNA"/>
</dbReference>
<dbReference type="Proteomes" id="UP001152795">
    <property type="component" value="Unassembled WGS sequence"/>
</dbReference>
<keyword evidence="2" id="KW-1185">Reference proteome</keyword>
<proteinExistence type="predicted"/>
<accession>A0A6S7JUL6</accession>
<protein>
    <submittedName>
        <fullName evidence="1">Uncharacterized protein</fullName>
    </submittedName>
</protein>
<reference evidence="1" key="1">
    <citation type="submission" date="2020-04" db="EMBL/GenBank/DDBJ databases">
        <authorList>
            <person name="Alioto T."/>
            <person name="Alioto T."/>
            <person name="Gomez Garrido J."/>
        </authorList>
    </citation>
    <scope>NUCLEOTIDE SEQUENCE</scope>
    <source>
        <strain evidence="1">A484AB</strain>
    </source>
</reference>
<organism evidence="1 2">
    <name type="scientific">Paramuricea clavata</name>
    <name type="common">Red gorgonian</name>
    <name type="synonym">Violescent sea-whip</name>
    <dbReference type="NCBI Taxonomy" id="317549"/>
    <lineage>
        <taxon>Eukaryota</taxon>
        <taxon>Metazoa</taxon>
        <taxon>Cnidaria</taxon>
        <taxon>Anthozoa</taxon>
        <taxon>Octocorallia</taxon>
        <taxon>Malacalcyonacea</taxon>
        <taxon>Plexauridae</taxon>
        <taxon>Paramuricea</taxon>
    </lineage>
</organism>